<comment type="subcellular location">
    <subcellularLocation>
        <location evidence="2">Membrane</location>
        <topology evidence="2">Multi-pass membrane protein</topology>
    </subcellularLocation>
</comment>
<keyword evidence="6 14" id="KW-0812">Transmembrane</keyword>
<dbReference type="NCBIfam" id="TIGR00229">
    <property type="entry name" value="sensory_box"/>
    <property type="match status" value="3"/>
</dbReference>
<feature type="domain" description="Response regulatory" evidence="16">
    <location>
        <begin position="775"/>
        <end position="891"/>
    </location>
</feature>
<dbReference type="InterPro" id="IPR005467">
    <property type="entry name" value="His_kinase_dom"/>
</dbReference>
<dbReference type="InterPro" id="IPR036097">
    <property type="entry name" value="HisK_dim/P_sf"/>
</dbReference>
<evidence type="ECO:0000256" key="5">
    <source>
        <dbReference type="ARBA" id="ARBA00022679"/>
    </source>
</evidence>
<dbReference type="InterPro" id="IPR035965">
    <property type="entry name" value="PAS-like_dom_sf"/>
</dbReference>
<evidence type="ECO:0000256" key="2">
    <source>
        <dbReference type="ARBA" id="ARBA00004141"/>
    </source>
</evidence>
<dbReference type="Gene3D" id="3.30.565.10">
    <property type="entry name" value="Histidine kinase-like ATPase, C-terminal domain"/>
    <property type="match status" value="1"/>
</dbReference>
<dbReference type="PROSITE" id="PS50112">
    <property type="entry name" value="PAS"/>
    <property type="match status" value="2"/>
</dbReference>
<evidence type="ECO:0000259" key="16">
    <source>
        <dbReference type="PROSITE" id="PS50110"/>
    </source>
</evidence>
<feature type="domain" description="PAS" evidence="17">
    <location>
        <begin position="135"/>
        <end position="173"/>
    </location>
</feature>
<dbReference type="SUPFAM" id="SSF55785">
    <property type="entry name" value="PYP-like sensor domain (PAS domain)"/>
    <property type="match status" value="3"/>
</dbReference>
<dbReference type="PANTHER" id="PTHR43304">
    <property type="entry name" value="PHYTOCHROME-LIKE PROTEIN CPH1"/>
    <property type="match status" value="1"/>
</dbReference>
<dbReference type="InterPro" id="IPR001610">
    <property type="entry name" value="PAC"/>
</dbReference>
<dbReference type="OrthoDB" id="9761183at2"/>
<evidence type="ECO:0000256" key="1">
    <source>
        <dbReference type="ARBA" id="ARBA00000085"/>
    </source>
</evidence>
<keyword evidence="10 14" id="KW-1133">Transmembrane helix</keyword>
<keyword evidence="4 13" id="KW-0597">Phosphoprotein</keyword>
<sequence length="910" mass="99218">MPSRQFVTARSRDLATALLCAGSALLVHLALRQFLGPLPPYLTFYPAVAVAALLSGVWSGFFSGIFCGLCAYAFLVPPSGSVVFSRATTGIAFATFVVTASAMAWLVTTRTRRESVAATKARAEADASAMQLAQANARLQAVFDNLEEGVLFVDASGAGVTANAAVTRILGVSAAAFANPATDPRAHSLDEQGRVMALTEIPSARVIVSGESVTDVRMNLPDASGNRHWLKVNARPLRASDGTIAGAVTSFSDITASKLAEDELKANRDRLELLIENAPVGLAMFDRQMRYMKVSRRFLEDFDLVGRNVIGLGHYDVFPDLPSSLRSIHQLALEGEQHDCNAEPFRRPDGSTQWIRWQIYPWRDVNGAVSGVILFTEDITAQRKAQAHLEATEERFRKAFLLSPFPVILINWDTGVVIDANEAQLTLMDRRREEVIGRSTPDYEFWVDPERREQLRQAVTNLGSVKDFRMKFRRGDGEIRDGVIDAQQLEISGQPCVVNVTRDVTDELRLEQQTADLQKTQAIGRLAGGLAHDFNNLLGVITAATEQAESGPTAQLDTQLDRIRTAASRATELTGQLLALSNHDAAFPRDLDLNEVLQQLRQRSESTDPTSCRVKLVPDQKPALIHADPTLIERALLTLTAKAREASGDRHVVVSLHPVQFTPETARVLHPACRARSYYAISVTDSGPGMSPEQIERIFEPFGATRPGMEGDGLGYAAVQGIALQCGGFVDAHSEMGHGTTFTLYLPTLHAEPRAAVEPVVPPPPPVQELEAKPVVLVVEDNAPLRELTVEMLCEAGFQILEADSAESAMELISRDKPRIDLLLTDVIMPGRNGVELHGDLATTYPTAKVLFMSGYPSDVLQGRNSAATEHTFLQKPFNRKKLLAKVNSILNGEISAAHAPNPPRIKTAF</sequence>
<dbReference type="Gene3D" id="1.10.287.130">
    <property type="match status" value="1"/>
</dbReference>
<dbReference type="GO" id="GO:0005524">
    <property type="term" value="F:ATP binding"/>
    <property type="evidence" value="ECO:0007669"/>
    <property type="project" value="UniProtKB-KW"/>
</dbReference>
<dbReference type="CDD" id="cd00130">
    <property type="entry name" value="PAS"/>
    <property type="match status" value="2"/>
</dbReference>
<evidence type="ECO:0000256" key="10">
    <source>
        <dbReference type="ARBA" id="ARBA00022989"/>
    </source>
</evidence>
<evidence type="ECO:0000256" key="4">
    <source>
        <dbReference type="ARBA" id="ARBA00022553"/>
    </source>
</evidence>
<evidence type="ECO:0000256" key="14">
    <source>
        <dbReference type="SAM" id="Phobius"/>
    </source>
</evidence>
<dbReference type="EC" id="2.7.13.3" evidence="3"/>
<dbReference type="Pfam" id="PF00989">
    <property type="entry name" value="PAS"/>
    <property type="match status" value="1"/>
</dbReference>
<feature type="modified residue" description="4-aspartylphosphate" evidence="13">
    <location>
        <position position="826"/>
    </location>
</feature>
<dbReference type="AlphaFoldDB" id="A0A1H6C2I2"/>
<dbReference type="InterPro" id="IPR025201">
    <property type="entry name" value="KdpD_TM"/>
</dbReference>
<evidence type="ECO:0000313" key="20">
    <source>
        <dbReference type="Proteomes" id="UP000236728"/>
    </source>
</evidence>
<feature type="domain" description="PAC" evidence="18">
    <location>
        <begin position="338"/>
        <end position="391"/>
    </location>
</feature>
<dbReference type="InterPro" id="IPR052162">
    <property type="entry name" value="Sensor_kinase/Photoreceptor"/>
</dbReference>
<dbReference type="InterPro" id="IPR038318">
    <property type="entry name" value="KdpD_sf"/>
</dbReference>
<dbReference type="RefSeq" id="WP_103935008.1">
    <property type="nucleotide sequence ID" value="NZ_FNVA01000008.1"/>
</dbReference>
<feature type="domain" description="Histidine kinase" evidence="15">
    <location>
        <begin position="529"/>
        <end position="750"/>
    </location>
</feature>
<evidence type="ECO:0000259" key="18">
    <source>
        <dbReference type="PROSITE" id="PS50113"/>
    </source>
</evidence>
<dbReference type="SUPFAM" id="SSF55874">
    <property type="entry name" value="ATPase domain of HSP90 chaperone/DNA topoisomerase II/histidine kinase"/>
    <property type="match status" value="1"/>
</dbReference>
<dbReference type="Proteomes" id="UP000236728">
    <property type="component" value="Unassembled WGS sequence"/>
</dbReference>
<keyword evidence="5" id="KW-0808">Transferase</keyword>
<dbReference type="InterPro" id="IPR000014">
    <property type="entry name" value="PAS"/>
</dbReference>
<evidence type="ECO:0000259" key="17">
    <source>
        <dbReference type="PROSITE" id="PS50112"/>
    </source>
</evidence>
<dbReference type="SUPFAM" id="SSF52172">
    <property type="entry name" value="CheY-like"/>
    <property type="match status" value="1"/>
</dbReference>
<evidence type="ECO:0000259" key="15">
    <source>
        <dbReference type="PROSITE" id="PS50109"/>
    </source>
</evidence>
<dbReference type="PANTHER" id="PTHR43304:SF1">
    <property type="entry name" value="PAC DOMAIN-CONTAINING PROTEIN"/>
    <property type="match status" value="1"/>
</dbReference>
<dbReference type="SMART" id="SM00387">
    <property type="entry name" value="HATPase_c"/>
    <property type="match status" value="1"/>
</dbReference>
<evidence type="ECO:0000256" key="12">
    <source>
        <dbReference type="ARBA" id="ARBA00023136"/>
    </source>
</evidence>
<evidence type="ECO:0000256" key="7">
    <source>
        <dbReference type="ARBA" id="ARBA00022741"/>
    </source>
</evidence>
<protein>
    <recommendedName>
        <fullName evidence="3">histidine kinase</fullName>
        <ecNumber evidence="3">2.7.13.3</ecNumber>
    </recommendedName>
</protein>
<accession>A0A1H6C2I2</accession>
<dbReference type="SMART" id="SM00091">
    <property type="entry name" value="PAS"/>
    <property type="match status" value="3"/>
</dbReference>
<evidence type="ECO:0000256" key="6">
    <source>
        <dbReference type="ARBA" id="ARBA00022692"/>
    </source>
</evidence>
<dbReference type="PRINTS" id="PR00344">
    <property type="entry name" value="BCTRLSENSOR"/>
</dbReference>
<feature type="domain" description="PAC" evidence="18">
    <location>
        <begin position="214"/>
        <end position="266"/>
    </location>
</feature>
<dbReference type="Gene3D" id="3.30.450.20">
    <property type="entry name" value="PAS domain"/>
    <property type="match status" value="3"/>
</dbReference>
<dbReference type="GO" id="GO:0000155">
    <property type="term" value="F:phosphorelay sensor kinase activity"/>
    <property type="evidence" value="ECO:0007669"/>
    <property type="project" value="InterPro"/>
</dbReference>
<dbReference type="GO" id="GO:0016020">
    <property type="term" value="C:membrane"/>
    <property type="evidence" value="ECO:0007669"/>
    <property type="project" value="UniProtKB-SubCell"/>
</dbReference>
<dbReference type="InterPro" id="IPR013767">
    <property type="entry name" value="PAS_fold"/>
</dbReference>
<reference evidence="19 20" key="1">
    <citation type="submission" date="2016-10" db="EMBL/GenBank/DDBJ databases">
        <authorList>
            <person name="de Groot N.N."/>
        </authorList>
    </citation>
    <scope>NUCLEOTIDE SEQUENCE [LARGE SCALE GENOMIC DNA]</scope>
    <source>
        <strain evidence="19 20">DSM 22489</strain>
    </source>
</reference>
<evidence type="ECO:0000256" key="8">
    <source>
        <dbReference type="ARBA" id="ARBA00022777"/>
    </source>
</evidence>
<proteinExistence type="predicted"/>
<keyword evidence="8 19" id="KW-0418">Kinase</keyword>
<dbReference type="GO" id="GO:0006355">
    <property type="term" value="P:regulation of DNA-templated transcription"/>
    <property type="evidence" value="ECO:0007669"/>
    <property type="project" value="InterPro"/>
</dbReference>
<dbReference type="InterPro" id="IPR003661">
    <property type="entry name" value="HisK_dim/P_dom"/>
</dbReference>
<name>A0A1H6C2I2_9BACT</name>
<keyword evidence="11" id="KW-0902">Two-component regulatory system</keyword>
<dbReference type="InterPro" id="IPR001789">
    <property type="entry name" value="Sig_transdc_resp-reg_receiver"/>
</dbReference>
<dbReference type="InterPro" id="IPR003594">
    <property type="entry name" value="HATPase_dom"/>
</dbReference>
<gene>
    <name evidence="19" type="ORF">SAMN05421819_4171</name>
</gene>
<dbReference type="Gene3D" id="3.40.50.2300">
    <property type="match status" value="1"/>
</dbReference>
<dbReference type="InterPro" id="IPR004358">
    <property type="entry name" value="Sig_transdc_His_kin-like_C"/>
</dbReference>
<dbReference type="PROSITE" id="PS50110">
    <property type="entry name" value="RESPONSE_REGULATORY"/>
    <property type="match status" value="1"/>
</dbReference>
<dbReference type="SMART" id="SM00388">
    <property type="entry name" value="HisKA"/>
    <property type="match status" value="1"/>
</dbReference>
<dbReference type="EMBL" id="FNVA01000008">
    <property type="protein sequence ID" value="SEG66907.1"/>
    <property type="molecule type" value="Genomic_DNA"/>
</dbReference>
<keyword evidence="20" id="KW-1185">Reference proteome</keyword>
<keyword evidence="7" id="KW-0547">Nucleotide-binding</keyword>
<dbReference type="InterPro" id="IPR000700">
    <property type="entry name" value="PAS-assoc_C"/>
</dbReference>
<evidence type="ECO:0000256" key="3">
    <source>
        <dbReference type="ARBA" id="ARBA00012438"/>
    </source>
</evidence>
<dbReference type="InterPro" id="IPR011006">
    <property type="entry name" value="CheY-like_superfamily"/>
</dbReference>
<dbReference type="InterPro" id="IPR036890">
    <property type="entry name" value="HATPase_C_sf"/>
</dbReference>
<evidence type="ECO:0000256" key="13">
    <source>
        <dbReference type="PROSITE-ProRule" id="PRU00169"/>
    </source>
</evidence>
<evidence type="ECO:0000256" key="9">
    <source>
        <dbReference type="ARBA" id="ARBA00022840"/>
    </source>
</evidence>
<dbReference type="Pfam" id="PF13493">
    <property type="entry name" value="DUF4118"/>
    <property type="match status" value="1"/>
</dbReference>
<dbReference type="SMART" id="SM00448">
    <property type="entry name" value="REC"/>
    <property type="match status" value="1"/>
</dbReference>
<dbReference type="InterPro" id="IPR013656">
    <property type="entry name" value="PAS_4"/>
</dbReference>
<comment type="catalytic activity">
    <reaction evidence="1">
        <text>ATP + protein L-histidine = ADP + protein N-phospho-L-histidine.</text>
        <dbReference type="EC" id="2.7.13.3"/>
    </reaction>
</comment>
<evidence type="ECO:0000313" key="19">
    <source>
        <dbReference type="EMBL" id="SEG66907.1"/>
    </source>
</evidence>
<feature type="transmembrane region" description="Helical" evidence="14">
    <location>
        <begin position="87"/>
        <end position="107"/>
    </location>
</feature>
<keyword evidence="9" id="KW-0067">ATP-binding</keyword>
<keyword evidence="12 14" id="KW-0472">Membrane</keyword>
<feature type="transmembrane region" description="Helical" evidence="14">
    <location>
        <begin position="48"/>
        <end position="75"/>
    </location>
</feature>
<dbReference type="Gene3D" id="1.20.120.620">
    <property type="entry name" value="Backbone structure of the membrane domain of e. Coli histidine kinase receptor kdpd"/>
    <property type="match status" value="1"/>
</dbReference>
<dbReference type="Pfam" id="PF00072">
    <property type="entry name" value="Response_reg"/>
    <property type="match status" value="1"/>
</dbReference>
<dbReference type="Pfam" id="PF08448">
    <property type="entry name" value="PAS_4"/>
    <property type="match status" value="2"/>
</dbReference>
<dbReference type="Pfam" id="PF02518">
    <property type="entry name" value="HATPase_c"/>
    <property type="match status" value="1"/>
</dbReference>
<evidence type="ECO:0000256" key="11">
    <source>
        <dbReference type="ARBA" id="ARBA00023012"/>
    </source>
</evidence>
<dbReference type="SMART" id="SM00086">
    <property type="entry name" value="PAC"/>
    <property type="match status" value="3"/>
</dbReference>
<dbReference type="PROSITE" id="PS50109">
    <property type="entry name" value="HIS_KIN"/>
    <property type="match status" value="1"/>
</dbReference>
<dbReference type="SUPFAM" id="SSF47384">
    <property type="entry name" value="Homodimeric domain of signal transducing histidine kinase"/>
    <property type="match status" value="1"/>
</dbReference>
<dbReference type="PROSITE" id="PS50113">
    <property type="entry name" value="PAC"/>
    <property type="match status" value="2"/>
</dbReference>
<organism evidence="19 20">
    <name type="scientific">Bryocella elongata</name>
    <dbReference type="NCBI Taxonomy" id="863522"/>
    <lineage>
        <taxon>Bacteria</taxon>
        <taxon>Pseudomonadati</taxon>
        <taxon>Acidobacteriota</taxon>
        <taxon>Terriglobia</taxon>
        <taxon>Terriglobales</taxon>
        <taxon>Acidobacteriaceae</taxon>
        <taxon>Bryocella</taxon>
    </lineage>
</organism>
<feature type="domain" description="PAS" evidence="17">
    <location>
        <begin position="392"/>
        <end position="459"/>
    </location>
</feature>